<dbReference type="PANTHER" id="PTHR35335:SF1">
    <property type="entry name" value="UPF0716 PROTEIN FXSA"/>
    <property type="match status" value="1"/>
</dbReference>
<proteinExistence type="predicted"/>
<keyword evidence="1" id="KW-0472">Membrane</keyword>
<dbReference type="RefSeq" id="WP_264225951.1">
    <property type="nucleotide sequence ID" value="NZ_CP107716.1"/>
</dbReference>
<name>A0ABY6INY0_9HYPH</name>
<dbReference type="InterPro" id="IPR007313">
    <property type="entry name" value="FxsA"/>
</dbReference>
<gene>
    <name evidence="2" type="ORF">OF122_00555</name>
</gene>
<reference evidence="2" key="1">
    <citation type="submission" date="2022-10" db="EMBL/GenBank/DDBJ databases">
        <title>YIM 151497 complete genome.</title>
        <authorList>
            <person name="Chen X."/>
        </authorList>
    </citation>
    <scope>NUCLEOTIDE SEQUENCE</scope>
    <source>
        <strain evidence="2">YIM 151497</strain>
    </source>
</reference>
<evidence type="ECO:0000313" key="3">
    <source>
        <dbReference type="Proteomes" id="UP001163882"/>
    </source>
</evidence>
<sequence length="142" mass="15684">MGRFILLGFLLLPFLEIAGFIWVGGQIGILSTLGAIVLTAVAGIFIVRWQGLGMVMDSRAMMARGEMPQRQFAEMMMIAAAGLFLLIPGFITDAVGFALLIPPVRHWLYGLMSRNMVVVTTYRPSQPGPAYKSIELDDDDYR</sequence>
<feature type="transmembrane region" description="Helical" evidence="1">
    <location>
        <begin position="29"/>
        <end position="51"/>
    </location>
</feature>
<dbReference type="Pfam" id="PF04186">
    <property type="entry name" value="FxsA"/>
    <property type="match status" value="1"/>
</dbReference>
<organism evidence="2 3">
    <name type="scientific">Pelagibacterium flavum</name>
    <dbReference type="NCBI Taxonomy" id="2984530"/>
    <lineage>
        <taxon>Bacteria</taxon>
        <taxon>Pseudomonadati</taxon>
        <taxon>Pseudomonadota</taxon>
        <taxon>Alphaproteobacteria</taxon>
        <taxon>Hyphomicrobiales</taxon>
        <taxon>Devosiaceae</taxon>
        <taxon>Pelagibacterium</taxon>
    </lineage>
</organism>
<accession>A0ABY6INY0</accession>
<dbReference type="Proteomes" id="UP001163882">
    <property type="component" value="Chromosome"/>
</dbReference>
<keyword evidence="1" id="KW-1133">Transmembrane helix</keyword>
<evidence type="ECO:0000313" key="2">
    <source>
        <dbReference type="EMBL" id="UYQ72317.1"/>
    </source>
</evidence>
<keyword evidence="1" id="KW-0812">Transmembrane</keyword>
<dbReference type="EMBL" id="CP107716">
    <property type="protein sequence ID" value="UYQ72317.1"/>
    <property type="molecule type" value="Genomic_DNA"/>
</dbReference>
<dbReference type="PANTHER" id="PTHR35335">
    <property type="entry name" value="UPF0716 PROTEIN FXSA"/>
    <property type="match status" value="1"/>
</dbReference>
<feature type="transmembrane region" description="Helical" evidence="1">
    <location>
        <begin position="72"/>
        <end position="101"/>
    </location>
</feature>
<dbReference type="NCBIfam" id="NF008528">
    <property type="entry name" value="PRK11463.1-2"/>
    <property type="match status" value="1"/>
</dbReference>
<evidence type="ECO:0000256" key="1">
    <source>
        <dbReference type="SAM" id="Phobius"/>
    </source>
</evidence>
<keyword evidence="3" id="KW-1185">Reference proteome</keyword>
<protein>
    <submittedName>
        <fullName evidence="2">FxsA family protein</fullName>
    </submittedName>
</protein>